<evidence type="ECO:0000259" key="3">
    <source>
        <dbReference type="PROSITE" id="PS50110"/>
    </source>
</evidence>
<gene>
    <name evidence="4" type="ORF">HZA66_03570</name>
</gene>
<feature type="domain" description="Response regulatory" evidence="3">
    <location>
        <begin position="172"/>
        <end position="294"/>
    </location>
</feature>
<evidence type="ECO:0000256" key="1">
    <source>
        <dbReference type="ARBA" id="ARBA00022553"/>
    </source>
</evidence>
<dbReference type="InterPro" id="IPR050595">
    <property type="entry name" value="Bact_response_regulator"/>
</dbReference>
<keyword evidence="1 2" id="KW-0597">Phosphoprotein</keyword>
<dbReference type="PANTHER" id="PTHR44591:SF23">
    <property type="entry name" value="CHEY SUBFAMILY"/>
    <property type="match status" value="1"/>
</dbReference>
<evidence type="ECO:0000256" key="2">
    <source>
        <dbReference type="PROSITE-ProRule" id="PRU00169"/>
    </source>
</evidence>
<feature type="modified residue" description="4-aspartylphosphate" evidence="2">
    <location>
        <position position="221"/>
    </location>
</feature>
<dbReference type="InterPro" id="IPR011006">
    <property type="entry name" value="CheY-like_superfamily"/>
</dbReference>
<organism evidence="4 5">
    <name type="scientific">Rhodopseudomonas palustris</name>
    <dbReference type="NCBI Taxonomy" id="1076"/>
    <lineage>
        <taxon>Bacteria</taxon>
        <taxon>Pseudomonadati</taxon>
        <taxon>Pseudomonadota</taxon>
        <taxon>Alphaproteobacteria</taxon>
        <taxon>Hyphomicrobiales</taxon>
        <taxon>Nitrobacteraceae</taxon>
        <taxon>Rhodopseudomonas</taxon>
    </lineage>
</organism>
<reference evidence="4" key="1">
    <citation type="submission" date="2020-07" db="EMBL/GenBank/DDBJ databases">
        <title>Huge and variable diversity of episymbiotic CPR bacteria and DPANN archaea in groundwater ecosystems.</title>
        <authorList>
            <person name="He C.Y."/>
            <person name="Keren R."/>
            <person name="Whittaker M."/>
            <person name="Farag I.F."/>
            <person name="Doudna J."/>
            <person name="Cate J.H.D."/>
            <person name="Banfield J.F."/>
        </authorList>
    </citation>
    <scope>NUCLEOTIDE SEQUENCE</scope>
    <source>
        <strain evidence="4">NC_groundwater_1818_Pr3_B-0.1um_66_35</strain>
    </source>
</reference>
<dbReference type="InterPro" id="IPR001789">
    <property type="entry name" value="Sig_transdc_resp-reg_receiver"/>
</dbReference>
<dbReference type="GO" id="GO:0000160">
    <property type="term" value="P:phosphorelay signal transduction system"/>
    <property type="evidence" value="ECO:0007669"/>
    <property type="project" value="InterPro"/>
</dbReference>
<protein>
    <submittedName>
        <fullName evidence="4">Response regulator</fullName>
    </submittedName>
</protein>
<evidence type="ECO:0000313" key="4">
    <source>
        <dbReference type="EMBL" id="MBI5128496.1"/>
    </source>
</evidence>
<dbReference type="CDD" id="cd00156">
    <property type="entry name" value="REC"/>
    <property type="match status" value="1"/>
</dbReference>
<evidence type="ECO:0000313" key="5">
    <source>
        <dbReference type="Proteomes" id="UP000782519"/>
    </source>
</evidence>
<dbReference type="SMART" id="SM00448">
    <property type="entry name" value="REC"/>
    <property type="match status" value="2"/>
</dbReference>
<dbReference type="Gene3D" id="3.40.50.2300">
    <property type="match status" value="2"/>
</dbReference>
<dbReference type="SUPFAM" id="SSF52172">
    <property type="entry name" value="CheY-like"/>
    <property type="match status" value="2"/>
</dbReference>
<dbReference type="EMBL" id="JACRJB010000010">
    <property type="protein sequence ID" value="MBI5128496.1"/>
    <property type="molecule type" value="Genomic_DNA"/>
</dbReference>
<dbReference type="AlphaFoldDB" id="A0A933VZI9"/>
<accession>A0A933VZI9</accession>
<proteinExistence type="predicted"/>
<dbReference type="PROSITE" id="PS50110">
    <property type="entry name" value="RESPONSE_REGULATORY"/>
    <property type="match status" value="2"/>
</dbReference>
<dbReference type="Proteomes" id="UP000782519">
    <property type="component" value="Unassembled WGS sequence"/>
</dbReference>
<sequence length="307" mass="33830">MDRFSLTNELGAAWTGKPGQSAVGEGGESRAPKMLVADDDPSIVRALAVRCRRMGFDVEVATNGMQVLLKVARFHPEILVVDVHMPVVDGLSACARLLEPHKAPLHVVVVTGSRDSETIARCEALGAIYTHKGLDFWKELEAALIALYPKRTALITEVTTNATDVEIRERPRILLVDDDDDVRAFLTSRLSKYGVVLSYASDAILGLKKARREQPTMIIADYYMPDGDALYLLARLRTAPETQHIPVVVLSGRELSDGVRQDLRREINGLPGAAQILRKSFDTSHLFGAIQRYCGFAIEPEPRTRSA</sequence>
<feature type="modified residue" description="4-aspartylphosphate" evidence="2">
    <location>
        <position position="82"/>
    </location>
</feature>
<feature type="domain" description="Response regulatory" evidence="3">
    <location>
        <begin position="33"/>
        <end position="148"/>
    </location>
</feature>
<comment type="caution">
    <text evidence="4">The sequence shown here is derived from an EMBL/GenBank/DDBJ whole genome shotgun (WGS) entry which is preliminary data.</text>
</comment>
<dbReference type="PANTHER" id="PTHR44591">
    <property type="entry name" value="STRESS RESPONSE REGULATOR PROTEIN 1"/>
    <property type="match status" value="1"/>
</dbReference>
<dbReference type="Pfam" id="PF00072">
    <property type="entry name" value="Response_reg"/>
    <property type="match status" value="2"/>
</dbReference>
<name>A0A933VZI9_RHOPL</name>